<evidence type="ECO:0000313" key="1">
    <source>
        <dbReference type="EMBL" id="KAK3802546.1"/>
    </source>
</evidence>
<sequence>MMVLVMVSGGLGHDGSQRDICPPGLQDIGTISPRSGFDDLAGPAALPAKTHYCQGWEEIASSNLITILAFSRTLFI</sequence>
<protein>
    <submittedName>
        <fullName evidence="1">Uncharacterized protein</fullName>
    </submittedName>
</protein>
<evidence type="ECO:0000313" key="2">
    <source>
        <dbReference type="Proteomes" id="UP001283361"/>
    </source>
</evidence>
<proteinExistence type="predicted"/>
<accession>A0AAE1ECJ8</accession>
<name>A0AAE1ECJ8_9GAST</name>
<dbReference type="Proteomes" id="UP001283361">
    <property type="component" value="Unassembled WGS sequence"/>
</dbReference>
<reference evidence="1" key="1">
    <citation type="journal article" date="2023" name="G3 (Bethesda)">
        <title>A reference genome for the long-term kleptoplast-retaining sea slug Elysia crispata morphotype clarki.</title>
        <authorList>
            <person name="Eastman K.E."/>
            <person name="Pendleton A.L."/>
            <person name="Shaikh M.A."/>
            <person name="Suttiyut T."/>
            <person name="Ogas R."/>
            <person name="Tomko P."/>
            <person name="Gavelis G."/>
            <person name="Widhalm J.R."/>
            <person name="Wisecaver J.H."/>
        </authorList>
    </citation>
    <scope>NUCLEOTIDE SEQUENCE</scope>
    <source>
        <strain evidence="1">ECLA1</strain>
    </source>
</reference>
<keyword evidence="2" id="KW-1185">Reference proteome</keyword>
<organism evidence="1 2">
    <name type="scientific">Elysia crispata</name>
    <name type="common">lettuce slug</name>
    <dbReference type="NCBI Taxonomy" id="231223"/>
    <lineage>
        <taxon>Eukaryota</taxon>
        <taxon>Metazoa</taxon>
        <taxon>Spiralia</taxon>
        <taxon>Lophotrochozoa</taxon>
        <taxon>Mollusca</taxon>
        <taxon>Gastropoda</taxon>
        <taxon>Heterobranchia</taxon>
        <taxon>Euthyneura</taxon>
        <taxon>Panpulmonata</taxon>
        <taxon>Sacoglossa</taxon>
        <taxon>Placobranchoidea</taxon>
        <taxon>Plakobranchidae</taxon>
        <taxon>Elysia</taxon>
    </lineage>
</organism>
<comment type="caution">
    <text evidence="1">The sequence shown here is derived from an EMBL/GenBank/DDBJ whole genome shotgun (WGS) entry which is preliminary data.</text>
</comment>
<dbReference type="EMBL" id="JAWDGP010000228">
    <property type="protein sequence ID" value="KAK3802546.1"/>
    <property type="molecule type" value="Genomic_DNA"/>
</dbReference>
<dbReference type="AlphaFoldDB" id="A0AAE1ECJ8"/>
<gene>
    <name evidence="1" type="ORF">RRG08_033205</name>
</gene>